<dbReference type="EMBL" id="MT143936">
    <property type="protein sequence ID" value="QJH92980.1"/>
    <property type="molecule type" value="Genomic_DNA"/>
</dbReference>
<feature type="domain" description="HTH cro/C1-type" evidence="2">
    <location>
        <begin position="12"/>
        <end position="42"/>
    </location>
</feature>
<dbReference type="Pfam" id="PF13560">
    <property type="entry name" value="HTH_31"/>
    <property type="match status" value="1"/>
</dbReference>
<sequence>MTAETADFAAVLRTERERRGLSLRQLAAASGLSVTYLWGLETRRKPAAGLTLRAFRAVSAALGCGYGSMLMLYWWQSADQREER</sequence>
<dbReference type="SUPFAM" id="SSF47413">
    <property type="entry name" value="lambda repressor-like DNA-binding domains"/>
    <property type="match status" value="1"/>
</dbReference>
<keyword evidence="1" id="KW-0812">Transmembrane</keyword>
<dbReference type="AlphaFoldDB" id="A0A6M3M0P1"/>
<dbReference type="InterPro" id="IPR010982">
    <property type="entry name" value="Lambda_DNA-bd_dom_sf"/>
</dbReference>
<dbReference type="PROSITE" id="PS50943">
    <property type="entry name" value="HTH_CROC1"/>
    <property type="match status" value="1"/>
</dbReference>
<dbReference type="GO" id="GO:0003677">
    <property type="term" value="F:DNA binding"/>
    <property type="evidence" value="ECO:0007669"/>
    <property type="project" value="InterPro"/>
</dbReference>
<organism evidence="3">
    <name type="scientific">viral metagenome</name>
    <dbReference type="NCBI Taxonomy" id="1070528"/>
    <lineage>
        <taxon>unclassified sequences</taxon>
        <taxon>metagenomes</taxon>
        <taxon>organismal metagenomes</taxon>
    </lineage>
</organism>
<keyword evidence="1" id="KW-0472">Membrane</keyword>
<keyword evidence="1" id="KW-1133">Transmembrane helix</keyword>
<evidence type="ECO:0000313" key="4">
    <source>
        <dbReference type="EMBL" id="QJH92980.1"/>
    </source>
</evidence>
<proteinExistence type="predicted"/>
<dbReference type="CDD" id="cd00093">
    <property type="entry name" value="HTH_XRE"/>
    <property type="match status" value="1"/>
</dbReference>
<feature type="transmembrane region" description="Helical" evidence="1">
    <location>
        <begin position="54"/>
        <end position="75"/>
    </location>
</feature>
<evidence type="ECO:0000256" key="1">
    <source>
        <dbReference type="SAM" id="Phobius"/>
    </source>
</evidence>
<evidence type="ECO:0000259" key="2">
    <source>
        <dbReference type="PROSITE" id="PS50943"/>
    </source>
</evidence>
<dbReference type="InterPro" id="IPR001387">
    <property type="entry name" value="Cro/C1-type_HTH"/>
</dbReference>
<evidence type="ECO:0000313" key="3">
    <source>
        <dbReference type="EMBL" id="QJB01058.1"/>
    </source>
</evidence>
<gene>
    <name evidence="3" type="ORF">MM171A00153_0077</name>
    <name evidence="4" type="ORF">MM171B02449_0006</name>
</gene>
<reference evidence="3" key="1">
    <citation type="submission" date="2020-03" db="EMBL/GenBank/DDBJ databases">
        <title>The deep terrestrial virosphere.</title>
        <authorList>
            <person name="Holmfeldt K."/>
            <person name="Nilsson E."/>
            <person name="Simone D."/>
            <person name="Lopez-Fernandez M."/>
            <person name="Wu X."/>
            <person name="de Brujin I."/>
            <person name="Lundin D."/>
            <person name="Andersson A."/>
            <person name="Bertilsson S."/>
            <person name="Dopson M."/>
        </authorList>
    </citation>
    <scope>NUCLEOTIDE SEQUENCE</scope>
    <source>
        <strain evidence="3">MM171A00153</strain>
        <strain evidence="4">MM171B02449</strain>
    </source>
</reference>
<dbReference type="EMBL" id="MT143704">
    <property type="protein sequence ID" value="QJB01058.1"/>
    <property type="molecule type" value="Genomic_DNA"/>
</dbReference>
<protein>
    <submittedName>
        <fullName evidence="3">Putative DNA binding, helix-turn-helix domain containing protein</fullName>
    </submittedName>
</protein>
<dbReference type="Gene3D" id="1.10.260.40">
    <property type="entry name" value="lambda repressor-like DNA-binding domains"/>
    <property type="match status" value="1"/>
</dbReference>
<dbReference type="SMART" id="SM00530">
    <property type="entry name" value="HTH_XRE"/>
    <property type="match status" value="1"/>
</dbReference>
<accession>A0A6M3M0P1</accession>
<feature type="transmembrane region" description="Helical" evidence="1">
    <location>
        <begin position="21"/>
        <end position="39"/>
    </location>
</feature>
<name>A0A6M3M0P1_9ZZZZ</name>